<feature type="binding site" evidence="5">
    <location>
        <begin position="153"/>
        <end position="160"/>
    </location>
    <ligand>
        <name>ADP</name>
        <dbReference type="ChEBI" id="CHEBI:456216"/>
    </ligand>
</feature>
<keyword evidence="7" id="KW-1185">Reference proteome</keyword>
<dbReference type="Pfam" id="PF03618">
    <property type="entry name" value="Kinase-PPPase"/>
    <property type="match status" value="1"/>
</dbReference>
<sequence length="273" mass="30340">MATARPVFFVSDGTGITAETIGHSLLTQFSGIKFVTDRLPFVDTLDKAVDAAERIRSAGEQAGVRPIVVSSCVDPAFTAALAGSGALMLDIFAPFIEPLERELGQTRQSRVGYAHGIVDFETYHRRINAMNYALAHDDGARLDYSDADLILVGVSRAGKTPTCVYLALHYGVRAANYPLTPEDLESERLPAVLRQHRHKLFGLTIDPIRLHQIRQERRPDSRYAQLDTCKREVAQAEAMMRREGIEMLSTTHASIEEIASRILEALDINREMF</sequence>
<comment type="catalytic activity">
    <reaction evidence="5">
        <text>[pyruvate, water dikinase] + ADP = [pyruvate, water dikinase]-phosphate + AMP + H(+)</text>
        <dbReference type="Rhea" id="RHEA:46020"/>
        <dbReference type="Rhea" id="RHEA-COMP:11425"/>
        <dbReference type="Rhea" id="RHEA-COMP:11426"/>
        <dbReference type="ChEBI" id="CHEBI:15378"/>
        <dbReference type="ChEBI" id="CHEBI:43176"/>
        <dbReference type="ChEBI" id="CHEBI:68546"/>
        <dbReference type="ChEBI" id="CHEBI:456215"/>
        <dbReference type="ChEBI" id="CHEBI:456216"/>
        <dbReference type="EC" id="2.7.11.33"/>
    </reaction>
</comment>
<evidence type="ECO:0000256" key="4">
    <source>
        <dbReference type="ARBA" id="ARBA00022777"/>
    </source>
</evidence>
<dbReference type="STRING" id="213588.SAMN02745204_01542"/>
<protein>
    <recommendedName>
        <fullName evidence="5">Putative phosphoenolpyruvate synthase regulatory protein</fullName>
        <shortName evidence="5">PEP synthase regulatory protein</shortName>
        <shortName evidence="5">PSRP</shortName>
        <ecNumber evidence="5">2.7.11.33</ecNumber>
        <ecNumber evidence="5">2.7.4.28</ecNumber>
    </recommendedName>
    <alternativeName>
        <fullName evidence="5">Pyruvate, water dikinase regulatory protein</fullName>
    </alternativeName>
</protein>
<evidence type="ECO:0000256" key="3">
    <source>
        <dbReference type="ARBA" id="ARBA00022741"/>
    </source>
</evidence>
<keyword evidence="2 5" id="KW-0808">Transferase</keyword>
<reference evidence="7" key="1">
    <citation type="submission" date="2016-11" db="EMBL/GenBank/DDBJ databases">
        <authorList>
            <person name="Varghese N."/>
            <person name="Submissions S."/>
        </authorList>
    </citation>
    <scope>NUCLEOTIDE SEQUENCE [LARGE SCALE GENOMIC DNA]</scope>
    <source>
        <strain evidence="7">DSM 14834</strain>
    </source>
</reference>
<dbReference type="GO" id="GO:0016776">
    <property type="term" value="F:phosphotransferase activity, phosphate group as acceptor"/>
    <property type="evidence" value="ECO:0007669"/>
    <property type="project" value="UniProtKB-UniRule"/>
</dbReference>
<keyword evidence="4 5" id="KW-0418">Kinase</keyword>
<dbReference type="EC" id="2.7.11.33" evidence="5"/>
<dbReference type="GO" id="GO:0005524">
    <property type="term" value="F:ATP binding"/>
    <property type="evidence" value="ECO:0007669"/>
    <property type="project" value="InterPro"/>
</dbReference>
<dbReference type="EC" id="2.7.4.28" evidence="5"/>
<dbReference type="NCBIfam" id="NF003742">
    <property type="entry name" value="PRK05339.1"/>
    <property type="match status" value="1"/>
</dbReference>
<dbReference type="EMBL" id="FQUK01000023">
    <property type="protein sequence ID" value="SHE97884.1"/>
    <property type="molecule type" value="Genomic_DNA"/>
</dbReference>
<evidence type="ECO:0000256" key="1">
    <source>
        <dbReference type="ARBA" id="ARBA00022527"/>
    </source>
</evidence>
<evidence type="ECO:0000256" key="5">
    <source>
        <dbReference type="HAMAP-Rule" id="MF_01062"/>
    </source>
</evidence>
<comment type="similarity">
    <text evidence="5">Belongs to the pyruvate, phosphate/water dikinase regulatory protein family. PSRP subfamily.</text>
</comment>
<dbReference type="InterPro" id="IPR026530">
    <property type="entry name" value="PSRP"/>
</dbReference>
<evidence type="ECO:0000313" key="6">
    <source>
        <dbReference type="EMBL" id="SHE97884.1"/>
    </source>
</evidence>
<dbReference type="OrthoDB" id="9782201at2"/>
<dbReference type="PANTHER" id="PTHR31756">
    <property type="entry name" value="PYRUVATE, PHOSPHATE DIKINASE REGULATORY PROTEIN 1, CHLOROPLASTIC"/>
    <property type="match status" value="1"/>
</dbReference>
<gene>
    <name evidence="6" type="ORF">SAMN02745204_01542</name>
</gene>
<dbReference type="InterPro" id="IPR005177">
    <property type="entry name" value="Kinase-pyrophosphorylase"/>
</dbReference>
<evidence type="ECO:0000313" key="7">
    <source>
        <dbReference type="Proteomes" id="UP000242857"/>
    </source>
</evidence>
<keyword evidence="3 5" id="KW-0547">Nucleotide-binding</keyword>
<keyword evidence="1 5" id="KW-0723">Serine/threonine-protein kinase</keyword>
<dbReference type="RefSeq" id="WP_072756032.1">
    <property type="nucleotide sequence ID" value="NZ_FQUK01000023.1"/>
</dbReference>
<dbReference type="PANTHER" id="PTHR31756:SF3">
    <property type="entry name" value="PYRUVATE, PHOSPHATE DIKINASE REGULATORY PROTEIN 1, CHLOROPLASTIC"/>
    <property type="match status" value="1"/>
</dbReference>
<evidence type="ECO:0000256" key="2">
    <source>
        <dbReference type="ARBA" id="ARBA00022679"/>
    </source>
</evidence>
<accession>A0A1M4XWA9</accession>
<organism evidence="6 7">
    <name type="scientific">Thermomonas hydrothermalis</name>
    <dbReference type="NCBI Taxonomy" id="213588"/>
    <lineage>
        <taxon>Bacteria</taxon>
        <taxon>Pseudomonadati</taxon>
        <taxon>Pseudomonadota</taxon>
        <taxon>Gammaproteobacteria</taxon>
        <taxon>Lysobacterales</taxon>
        <taxon>Lysobacteraceae</taxon>
        <taxon>Thermomonas</taxon>
    </lineage>
</organism>
<comment type="function">
    <text evidence="5">Bifunctional serine/threonine kinase and phosphorylase involved in the regulation of the phosphoenolpyruvate synthase (PEPS) by catalyzing its phosphorylation/dephosphorylation.</text>
</comment>
<dbReference type="Proteomes" id="UP000242857">
    <property type="component" value="Unassembled WGS sequence"/>
</dbReference>
<comment type="catalytic activity">
    <reaction evidence="5">
        <text>[pyruvate, water dikinase]-phosphate + phosphate + H(+) = [pyruvate, water dikinase] + diphosphate</text>
        <dbReference type="Rhea" id="RHEA:48580"/>
        <dbReference type="Rhea" id="RHEA-COMP:11425"/>
        <dbReference type="Rhea" id="RHEA-COMP:11426"/>
        <dbReference type="ChEBI" id="CHEBI:15378"/>
        <dbReference type="ChEBI" id="CHEBI:33019"/>
        <dbReference type="ChEBI" id="CHEBI:43176"/>
        <dbReference type="ChEBI" id="CHEBI:43474"/>
        <dbReference type="ChEBI" id="CHEBI:68546"/>
        <dbReference type="EC" id="2.7.4.28"/>
    </reaction>
</comment>
<dbReference type="GO" id="GO:0043531">
    <property type="term" value="F:ADP binding"/>
    <property type="evidence" value="ECO:0007669"/>
    <property type="project" value="UniProtKB-UniRule"/>
</dbReference>
<dbReference type="AlphaFoldDB" id="A0A1M4XWA9"/>
<dbReference type="GO" id="GO:0004674">
    <property type="term" value="F:protein serine/threonine kinase activity"/>
    <property type="evidence" value="ECO:0007669"/>
    <property type="project" value="UniProtKB-UniRule"/>
</dbReference>
<proteinExistence type="inferred from homology"/>
<dbReference type="HAMAP" id="MF_01062">
    <property type="entry name" value="PSRP"/>
    <property type="match status" value="1"/>
</dbReference>
<name>A0A1M4XWA9_9GAMM</name>